<dbReference type="SUPFAM" id="SSF63418">
    <property type="entry name" value="MurE/MurF N-terminal domain"/>
    <property type="match status" value="1"/>
</dbReference>
<comment type="pathway">
    <text evidence="10 11">Cell wall biogenesis; peptidoglycan biosynthesis.</text>
</comment>
<keyword evidence="7 10" id="KW-0573">Peptidoglycan synthesis</keyword>
<dbReference type="PANTHER" id="PTHR43024">
    <property type="entry name" value="UDP-N-ACETYLMURAMOYL-TRIPEPTIDE--D-ALANYL-D-ALANINE LIGASE"/>
    <property type="match status" value="1"/>
</dbReference>
<comment type="function">
    <text evidence="10 11">Involved in cell wall formation. Catalyzes the final step in the synthesis of UDP-N-acetylmuramoyl-pentapeptide, the precursor of murein.</text>
</comment>
<dbReference type="GO" id="GO:0016874">
    <property type="term" value="F:ligase activity"/>
    <property type="evidence" value="ECO:0007669"/>
    <property type="project" value="UniProtKB-KW"/>
</dbReference>
<evidence type="ECO:0000259" key="12">
    <source>
        <dbReference type="Pfam" id="PF01225"/>
    </source>
</evidence>
<evidence type="ECO:0000259" key="13">
    <source>
        <dbReference type="Pfam" id="PF02875"/>
    </source>
</evidence>
<evidence type="ECO:0000256" key="8">
    <source>
        <dbReference type="ARBA" id="ARBA00023306"/>
    </source>
</evidence>
<evidence type="ECO:0000313" key="15">
    <source>
        <dbReference type="EMBL" id="GAA3648709.1"/>
    </source>
</evidence>
<keyword evidence="2 10" id="KW-0436">Ligase</keyword>
<dbReference type="RefSeq" id="WP_221856406.1">
    <property type="nucleotide sequence ID" value="NZ_BAAAYV010000002.1"/>
</dbReference>
<dbReference type="HAMAP" id="MF_02019">
    <property type="entry name" value="MurF"/>
    <property type="match status" value="1"/>
</dbReference>
<evidence type="ECO:0000313" key="16">
    <source>
        <dbReference type="Proteomes" id="UP001410795"/>
    </source>
</evidence>
<dbReference type="InterPro" id="IPR013221">
    <property type="entry name" value="Mur_ligase_cen"/>
</dbReference>
<comment type="subcellular location">
    <subcellularLocation>
        <location evidence="10 11">Cytoplasm</location>
    </subcellularLocation>
</comment>
<keyword evidence="16" id="KW-1185">Reference proteome</keyword>
<evidence type="ECO:0000256" key="3">
    <source>
        <dbReference type="ARBA" id="ARBA00022618"/>
    </source>
</evidence>
<dbReference type="Gene3D" id="3.40.1390.10">
    <property type="entry name" value="MurE/MurF, N-terminal domain"/>
    <property type="match status" value="1"/>
</dbReference>
<feature type="domain" description="Mur ligase N-terminal catalytic" evidence="12">
    <location>
        <begin position="33"/>
        <end position="80"/>
    </location>
</feature>
<dbReference type="Pfam" id="PF08245">
    <property type="entry name" value="Mur_ligase_M"/>
    <property type="match status" value="1"/>
</dbReference>
<feature type="domain" description="Mur ligase C-terminal" evidence="13">
    <location>
        <begin position="336"/>
        <end position="461"/>
    </location>
</feature>
<reference evidence="16" key="1">
    <citation type="journal article" date="2019" name="Int. J. Syst. Evol. Microbiol.">
        <title>The Global Catalogue of Microorganisms (GCM) 10K type strain sequencing project: providing services to taxonomists for standard genome sequencing and annotation.</title>
        <authorList>
            <consortium name="The Broad Institute Genomics Platform"/>
            <consortium name="The Broad Institute Genome Sequencing Center for Infectious Disease"/>
            <person name="Wu L."/>
            <person name="Ma J."/>
        </authorList>
    </citation>
    <scope>NUCLEOTIDE SEQUENCE [LARGE SCALE GENOMIC DNA]</scope>
    <source>
        <strain evidence="16">JCM 16546</strain>
    </source>
</reference>
<dbReference type="NCBIfam" id="TIGR01143">
    <property type="entry name" value="murF"/>
    <property type="match status" value="1"/>
</dbReference>
<keyword evidence="8 10" id="KW-0131">Cell cycle</keyword>
<proteinExistence type="inferred from homology"/>
<dbReference type="Gene3D" id="3.90.190.20">
    <property type="entry name" value="Mur ligase, C-terminal domain"/>
    <property type="match status" value="1"/>
</dbReference>
<dbReference type="InterPro" id="IPR051046">
    <property type="entry name" value="MurCDEF_CellWall_CoF430Synth"/>
</dbReference>
<name>A0ABP7B4A1_9MICO</name>
<dbReference type="SUPFAM" id="SSF53623">
    <property type="entry name" value="MurD-like peptide ligases, catalytic domain"/>
    <property type="match status" value="1"/>
</dbReference>
<dbReference type="Gene3D" id="3.40.1190.10">
    <property type="entry name" value="Mur-like, catalytic domain"/>
    <property type="match status" value="1"/>
</dbReference>
<evidence type="ECO:0000256" key="6">
    <source>
        <dbReference type="ARBA" id="ARBA00022960"/>
    </source>
</evidence>
<evidence type="ECO:0000259" key="14">
    <source>
        <dbReference type="Pfam" id="PF08245"/>
    </source>
</evidence>
<evidence type="ECO:0000256" key="9">
    <source>
        <dbReference type="ARBA" id="ARBA00023316"/>
    </source>
</evidence>
<protein>
    <recommendedName>
        <fullName evidence="10 11">UDP-N-acetylmuramoyl-tripeptide--D-alanyl-D-alanine ligase</fullName>
        <ecNumber evidence="10 11">6.3.2.10</ecNumber>
    </recommendedName>
    <alternativeName>
        <fullName evidence="10">D-alanyl-D-alanine-adding enzyme</fullName>
    </alternativeName>
</protein>
<dbReference type="Pfam" id="PF01225">
    <property type="entry name" value="Mur_ligase"/>
    <property type="match status" value="1"/>
</dbReference>
<dbReference type="PANTHER" id="PTHR43024:SF1">
    <property type="entry name" value="UDP-N-ACETYLMURAMOYL-TRIPEPTIDE--D-ALANYL-D-ALANINE LIGASE"/>
    <property type="match status" value="1"/>
</dbReference>
<keyword evidence="1 10" id="KW-0963">Cytoplasm</keyword>
<gene>
    <name evidence="10" type="primary">murF</name>
    <name evidence="15" type="ORF">GCM10022202_05370</name>
</gene>
<accession>A0ABP7B4A1</accession>
<evidence type="ECO:0000256" key="5">
    <source>
        <dbReference type="ARBA" id="ARBA00022840"/>
    </source>
</evidence>
<organism evidence="15 16">
    <name type="scientific">Microbacterium marinilacus</name>
    <dbReference type="NCBI Taxonomy" id="415209"/>
    <lineage>
        <taxon>Bacteria</taxon>
        <taxon>Bacillati</taxon>
        <taxon>Actinomycetota</taxon>
        <taxon>Actinomycetes</taxon>
        <taxon>Micrococcales</taxon>
        <taxon>Microbacteriaceae</taxon>
        <taxon>Microbacterium</taxon>
    </lineage>
</organism>
<evidence type="ECO:0000256" key="10">
    <source>
        <dbReference type="HAMAP-Rule" id="MF_02019"/>
    </source>
</evidence>
<dbReference type="EMBL" id="BAAAYV010000002">
    <property type="protein sequence ID" value="GAA3648709.1"/>
    <property type="molecule type" value="Genomic_DNA"/>
</dbReference>
<comment type="similarity">
    <text evidence="10">Belongs to the MurCDEF family. MurF subfamily.</text>
</comment>
<sequence>MIALSLSEIAAAVDGELRLHGADEPATVVSGVVDTDSRNMTAGGVFVAKPGETTDGHLFVGTAVSRGAVLALVERVVDEPVTQIVVADVVVAIAQLAREVVSRVRASGRLRIVGITGSNGKTTTKNMLATILRPEGETVAPVGSYNNSVGAPLTMLRVTHDTRYLVCEFGADASGQIARLAGLVTPDVGVVLMVGMAHAGGFGGIESTVRAKSELVSAIRATPLPGQDAPGIAVLNADDPRVAGMASIADDRGLAVRWFGEADAADVRASGLRVTAEGTDATVTVDGQDLPLHLRVLGAHHVKNAVAAITAAVALGVDPAAAVERVGELELAERWRMQVMGSDRVRIINDAYNASPDSMSAALRTLAQITRPDERMVAVLGAMSELGEHAHEEHAKIGLLAVRLRIPRIVVVGDEARSLYLAAVAEGSWSDEAVFFSDADEAFAYLQGELRDGDRVLVKSSNSAGLRFLGDRLGESFT</sequence>
<feature type="binding site" evidence="10">
    <location>
        <begin position="117"/>
        <end position="123"/>
    </location>
    <ligand>
        <name>ATP</name>
        <dbReference type="ChEBI" id="CHEBI:30616"/>
    </ligand>
</feature>
<keyword evidence="4 10" id="KW-0547">Nucleotide-binding</keyword>
<evidence type="ECO:0000256" key="2">
    <source>
        <dbReference type="ARBA" id="ARBA00022598"/>
    </source>
</evidence>
<dbReference type="Pfam" id="PF02875">
    <property type="entry name" value="Mur_ligase_C"/>
    <property type="match status" value="1"/>
</dbReference>
<dbReference type="InterPro" id="IPR000713">
    <property type="entry name" value="Mur_ligase_N"/>
</dbReference>
<keyword evidence="5 10" id="KW-0067">ATP-binding</keyword>
<keyword evidence="3 10" id="KW-0132">Cell division</keyword>
<dbReference type="InterPro" id="IPR035911">
    <property type="entry name" value="MurE/MurF_N"/>
</dbReference>
<dbReference type="InterPro" id="IPR036565">
    <property type="entry name" value="Mur-like_cat_sf"/>
</dbReference>
<comment type="catalytic activity">
    <reaction evidence="10 11">
        <text>D-alanyl-D-alanine + UDP-N-acetyl-alpha-D-muramoyl-L-alanyl-gamma-D-glutamyl-meso-2,6-diaminopimelate + ATP = UDP-N-acetyl-alpha-D-muramoyl-L-alanyl-gamma-D-glutamyl-meso-2,6-diaminopimeloyl-D-alanyl-D-alanine + ADP + phosphate + H(+)</text>
        <dbReference type="Rhea" id="RHEA:28374"/>
        <dbReference type="ChEBI" id="CHEBI:15378"/>
        <dbReference type="ChEBI" id="CHEBI:30616"/>
        <dbReference type="ChEBI" id="CHEBI:43474"/>
        <dbReference type="ChEBI" id="CHEBI:57822"/>
        <dbReference type="ChEBI" id="CHEBI:61386"/>
        <dbReference type="ChEBI" id="CHEBI:83905"/>
        <dbReference type="ChEBI" id="CHEBI:456216"/>
        <dbReference type="EC" id="6.3.2.10"/>
    </reaction>
</comment>
<evidence type="ECO:0000256" key="7">
    <source>
        <dbReference type="ARBA" id="ARBA00022984"/>
    </source>
</evidence>
<evidence type="ECO:0000256" key="11">
    <source>
        <dbReference type="RuleBase" id="RU004136"/>
    </source>
</evidence>
<dbReference type="InterPro" id="IPR004101">
    <property type="entry name" value="Mur_ligase_C"/>
</dbReference>
<evidence type="ECO:0000256" key="4">
    <source>
        <dbReference type="ARBA" id="ARBA00022741"/>
    </source>
</evidence>
<evidence type="ECO:0000256" key="1">
    <source>
        <dbReference type="ARBA" id="ARBA00022490"/>
    </source>
</evidence>
<keyword evidence="9 10" id="KW-0961">Cell wall biogenesis/degradation</keyword>
<dbReference type="InterPro" id="IPR036615">
    <property type="entry name" value="Mur_ligase_C_dom_sf"/>
</dbReference>
<comment type="caution">
    <text evidence="15">The sequence shown here is derived from an EMBL/GenBank/DDBJ whole genome shotgun (WGS) entry which is preliminary data.</text>
</comment>
<feature type="domain" description="Mur ligase central" evidence="14">
    <location>
        <begin position="115"/>
        <end position="312"/>
    </location>
</feature>
<dbReference type="SUPFAM" id="SSF53244">
    <property type="entry name" value="MurD-like peptide ligases, peptide-binding domain"/>
    <property type="match status" value="1"/>
</dbReference>
<keyword evidence="6 10" id="KW-0133">Cell shape</keyword>
<dbReference type="EC" id="6.3.2.10" evidence="10 11"/>
<dbReference type="InterPro" id="IPR005863">
    <property type="entry name" value="UDP-N-AcMur_synth"/>
</dbReference>
<dbReference type="Proteomes" id="UP001410795">
    <property type="component" value="Unassembled WGS sequence"/>
</dbReference>